<feature type="compositionally biased region" description="Acidic residues" evidence="1">
    <location>
        <begin position="115"/>
        <end position="129"/>
    </location>
</feature>
<dbReference type="PANTHER" id="PTHR35218">
    <property type="entry name" value="RNASE H DOMAIN-CONTAINING PROTEIN"/>
    <property type="match status" value="1"/>
</dbReference>
<protein>
    <submittedName>
        <fullName evidence="3">Putative ribonuclease H protein At1g65750 family</fullName>
    </submittedName>
</protein>
<dbReference type="PANTHER" id="PTHR35218:SF9">
    <property type="entry name" value="ENDONUCLEASE_EXONUCLEASE_PHOSPHATASE DOMAIN-CONTAINING PROTEIN"/>
    <property type="match status" value="1"/>
</dbReference>
<feature type="region of interest" description="Disordered" evidence="1">
    <location>
        <begin position="104"/>
        <end position="278"/>
    </location>
</feature>
<dbReference type="Pfam" id="PF13966">
    <property type="entry name" value="zf-RVT"/>
    <property type="match status" value="1"/>
</dbReference>
<organism evidence="3 4">
    <name type="scientific">Senna tora</name>
    <dbReference type="NCBI Taxonomy" id="362788"/>
    <lineage>
        <taxon>Eukaryota</taxon>
        <taxon>Viridiplantae</taxon>
        <taxon>Streptophyta</taxon>
        <taxon>Embryophyta</taxon>
        <taxon>Tracheophyta</taxon>
        <taxon>Spermatophyta</taxon>
        <taxon>Magnoliopsida</taxon>
        <taxon>eudicotyledons</taxon>
        <taxon>Gunneridae</taxon>
        <taxon>Pentapetalae</taxon>
        <taxon>rosids</taxon>
        <taxon>fabids</taxon>
        <taxon>Fabales</taxon>
        <taxon>Fabaceae</taxon>
        <taxon>Caesalpinioideae</taxon>
        <taxon>Cassia clade</taxon>
        <taxon>Senna</taxon>
    </lineage>
</organism>
<keyword evidence="4" id="KW-1185">Reference proteome</keyword>
<dbReference type="OrthoDB" id="687991at2759"/>
<proteinExistence type="predicted"/>
<dbReference type="AlphaFoldDB" id="A0A834SG36"/>
<feature type="domain" description="Reverse transcriptase zinc-binding" evidence="2">
    <location>
        <begin position="479"/>
        <end position="565"/>
    </location>
</feature>
<sequence length="673" mass="76153">MLQDGAPEIEDITAEEEDQLDWSTKKVKRDEDLVAIPDQQMSEADHVQETSGDKEDFSSMGLEETSDAQMEEAILETPTKKQVNRALWKPESGSNLSYKEKLLGFNGRNEGCMSDNEDDDWEKEMDIEEEQKAGNSASKTNPNGNPSIETASRFQAIAQLDEKGEDRVSVEEIVDDPPLRNDEMQTIDLEKPKQGDQNQGKARGVKVKNKRMEIGNITPKKAGVASQTSSDNPRKNAKQPHEKASDHTVVTSVGANRKQHAPAGPVKSPSRPSDNANKAVPKALTEVTRPKKKKPPDFNESLHLIKMAEKELSAPGTLLSDLGLTQVYDNRGAAAKSFPGLVKDIFNKYKVDILALYETRVSGDKASRIIKRCGIHNFIRIEADGYSGGIWILWKDENIQISLHDSAFQLAHCFIEKQGCPSFWGTFTYASPNPQVREFCWKKLESIAPVLASIEPIHPPNNQAGPDRIAWNHSCDGNFSIKTAYNFIMTRGSHNTRDPWKLIWKCPTLETVKVFLWTLGHDSIMTNVQRKRRNFCNSDICQLCGNEAETSLHALRDCNKVSNIWRNLLAREKWQEFFNSDIKDWLHSNLNDRHGDWNAKFAICCWCIWKRRSKVIFNNLPLETSSILEMTKIYMKSFREQKKMQSLGFPSSCDSTLLRAQSPYYRISTNSIV</sequence>
<dbReference type="InterPro" id="IPR036691">
    <property type="entry name" value="Endo/exonu/phosph_ase_sf"/>
</dbReference>
<feature type="compositionally biased region" description="Acidic residues" evidence="1">
    <location>
        <begin position="7"/>
        <end position="20"/>
    </location>
</feature>
<feature type="compositionally biased region" description="Basic and acidic residues" evidence="1">
    <location>
        <begin position="177"/>
        <end position="194"/>
    </location>
</feature>
<dbReference type="Gene3D" id="3.60.10.10">
    <property type="entry name" value="Endonuclease/exonuclease/phosphatase"/>
    <property type="match status" value="1"/>
</dbReference>
<accession>A0A834SG36</accession>
<reference evidence="3" key="1">
    <citation type="submission" date="2020-09" db="EMBL/GenBank/DDBJ databases">
        <title>Genome-Enabled Discovery of Anthraquinone Biosynthesis in Senna tora.</title>
        <authorList>
            <person name="Kang S.-H."/>
            <person name="Pandey R.P."/>
            <person name="Lee C.-M."/>
            <person name="Sim J.-S."/>
            <person name="Jeong J.-T."/>
            <person name="Choi B.-S."/>
            <person name="Jung M."/>
            <person name="Ginzburg D."/>
            <person name="Zhao K."/>
            <person name="Won S.Y."/>
            <person name="Oh T.-J."/>
            <person name="Yu Y."/>
            <person name="Kim N.-H."/>
            <person name="Lee O.R."/>
            <person name="Lee T.-H."/>
            <person name="Bashyal P."/>
            <person name="Kim T.-S."/>
            <person name="Lee W.-H."/>
            <person name="Kawkins C."/>
            <person name="Kim C.-K."/>
            <person name="Kim J.S."/>
            <person name="Ahn B.O."/>
            <person name="Rhee S.Y."/>
            <person name="Sohng J.K."/>
        </authorList>
    </citation>
    <scope>NUCLEOTIDE SEQUENCE</scope>
    <source>
        <tissue evidence="3">Leaf</tissue>
    </source>
</reference>
<dbReference type="Proteomes" id="UP000634136">
    <property type="component" value="Unassembled WGS sequence"/>
</dbReference>
<feature type="compositionally biased region" description="Basic and acidic residues" evidence="1">
    <location>
        <begin position="43"/>
        <end position="57"/>
    </location>
</feature>
<dbReference type="EMBL" id="JAAIUW010000013">
    <property type="protein sequence ID" value="KAF7802812.1"/>
    <property type="molecule type" value="Genomic_DNA"/>
</dbReference>
<feature type="compositionally biased region" description="Basic and acidic residues" evidence="1">
    <location>
        <begin position="160"/>
        <end position="170"/>
    </location>
</feature>
<dbReference type="InterPro" id="IPR026960">
    <property type="entry name" value="RVT-Znf"/>
</dbReference>
<evidence type="ECO:0000313" key="3">
    <source>
        <dbReference type="EMBL" id="KAF7802812.1"/>
    </source>
</evidence>
<evidence type="ECO:0000313" key="4">
    <source>
        <dbReference type="Proteomes" id="UP000634136"/>
    </source>
</evidence>
<gene>
    <name evidence="3" type="ORF">G2W53_041923</name>
</gene>
<feature type="region of interest" description="Disordered" evidence="1">
    <location>
        <begin position="1"/>
        <end position="66"/>
    </location>
</feature>
<evidence type="ECO:0000259" key="2">
    <source>
        <dbReference type="Pfam" id="PF13966"/>
    </source>
</evidence>
<name>A0A834SG36_9FABA</name>
<evidence type="ECO:0000256" key="1">
    <source>
        <dbReference type="SAM" id="MobiDB-lite"/>
    </source>
</evidence>
<comment type="caution">
    <text evidence="3">The sequence shown here is derived from an EMBL/GenBank/DDBJ whole genome shotgun (WGS) entry which is preliminary data.</text>
</comment>
<feature type="compositionally biased region" description="Polar residues" evidence="1">
    <location>
        <begin position="133"/>
        <end position="153"/>
    </location>
</feature>